<evidence type="ECO:0008006" key="3">
    <source>
        <dbReference type="Google" id="ProtNLM"/>
    </source>
</evidence>
<dbReference type="Proteomes" id="UP001166286">
    <property type="component" value="Unassembled WGS sequence"/>
</dbReference>
<comment type="caution">
    <text evidence="1">The sequence shown here is derived from an EMBL/GenBank/DDBJ whole genome shotgun (WGS) entry which is preliminary data.</text>
</comment>
<reference evidence="1" key="1">
    <citation type="submission" date="2023-03" db="EMBL/GenBank/DDBJ databases">
        <title>Complete genome of Cladonia borealis.</title>
        <authorList>
            <person name="Park H."/>
        </authorList>
    </citation>
    <scope>NUCLEOTIDE SEQUENCE</scope>
    <source>
        <strain evidence="1">ANT050790</strain>
    </source>
</reference>
<name>A0AA39V8L5_9LECA</name>
<keyword evidence="2" id="KW-1185">Reference proteome</keyword>
<dbReference type="EMBL" id="JAFEKC020000009">
    <property type="protein sequence ID" value="KAK0513045.1"/>
    <property type="molecule type" value="Genomic_DNA"/>
</dbReference>
<protein>
    <recommendedName>
        <fullName evidence="3">Fungal N-terminal domain-containing protein</fullName>
    </recommendedName>
</protein>
<sequence length="336" mass="38167">MDPASIIGLVDASLNLAIKCASTLKRLNTIASQYKNARLTILSMVQNLDSLQLAWNRISVWSKSYVPDQDAAENGLIERLERFLETGALVMEALDEDLSTYDPDNLSLTDRSRLIWNGQGLQDHQNRLRDQATSMTLLLQAIQLPTIRETNEMLRITRKQFQKSDESAYSIVPSCMSSRLSISTTHSLSSDNYLSYHRLSFEDDLFTAKVYKRSYRTPLIKRLFRRKVELESETATITGPEGAFRSRFPDTEEHSIHGNDTDRHIISPRSDRGHIPSYYFLNDESVVNYQGVEGFPSLQPRPRFTLETSGDGCTVYWYTAGPLLVYHPDSVMVAIA</sequence>
<dbReference type="AlphaFoldDB" id="A0AA39V8L5"/>
<evidence type="ECO:0000313" key="2">
    <source>
        <dbReference type="Proteomes" id="UP001166286"/>
    </source>
</evidence>
<organism evidence="1 2">
    <name type="scientific">Cladonia borealis</name>
    <dbReference type="NCBI Taxonomy" id="184061"/>
    <lineage>
        <taxon>Eukaryota</taxon>
        <taxon>Fungi</taxon>
        <taxon>Dikarya</taxon>
        <taxon>Ascomycota</taxon>
        <taxon>Pezizomycotina</taxon>
        <taxon>Lecanoromycetes</taxon>
        <taxon>OSLEUM clade</taxon>
        <taxon>Lecanoromycetidae</taxon>
        <taxon>Lecanorales</taxon>
        <taxon>Lecanorineae</taxon>
        <taxon>Cladoniaceae</taxon>
        <taxon>Cladonia</taxon>
    </lineage>
</organism>
<evidence type="ECO:0000313" key="1">
    <source>
        <dbReference type="EMBL" id="KAK0513045.1"/>
    </source>
</evidence>
<proteinExistence type="predicted"/>
<gene>
    <name evidence="1" type="ORF">JMJ35_005062</name>
</gene>
<accession>A0AA39V8L5</accession>